<reference evidence="1 2" key="1">
    <citation type="submission" date="2020-10" db="EMBL/GenBank/DDBJ databases">
        <title>The genome of sulfurovum sp.</title>
        <authorList>
            <person name="Xie S."/>
            <person name="Shao Z."/>
            <person name="Jiang L."/>
        </authorList>
    </citation>
    <scope>NUCLEOTIDE SEQUENCE [LARGE SCALE GENOMIC DNA]</scope>
    <source>
        <strain evidence="1 2">ST-419</strain>
    </source>
</reference>
<dbReference type="RefSeq" id="WP_197549454.1">
    <property type="nucleotide sequence ID" value="NZ_CP063164.1"/>
</dbReference>
<dbReference type="AlphaFoldDB" id="A0A7M1S5N2"/>
<evidence type="ECO:0008006" key="3">
    <source>
        <dbReference type="Google" id="ProtNLM"/>
    </source>
</evidence>
<proteinExistence type="predicted"/>
<keyword evidence="2" id="KW-1185">Reference proteome</keyword>
<dbReference type="Proteomes" id="UP000595074">
    <property type="component" value="Chromosome"/>
</dbReference>
<dbReference type="EMBL" id="CP063164">
    <property type="protein sequence ID" value="QOR62636.1"/>
    <property type="molecule type" value="Genomic_DNA"/>
</dbReference>
<evidence type="ECO:0000313" key="1">
    <source>
        <dbReference type="EMBL" id="QOR62636.1"/>
    </source>
</evidence>
<protein>
    <recommendedName>
        <fullName evidence="3">Cysteine-rich small domain-containing protein</fullName>
    </recommendedName>
</protein>
<organism evidence="1 2">
    <name type="scientific">Sulfurovum indicum</name>
    <dbReference type="NCBI Taxonomy" id="2779528"/>
    <lineage>
        <taxon>Bacteria</taxon>
        <taxon>Pseudomonadati</taxon>
        <taxon>Campylobacterota</taxon>
        <taxon>Epsilonproteobacteria</taxon>
        <taxon>Campylobacterales</taxon>
        <taxon>Sulfurovaceae</taxon>
        <taxon>Sulfurovum</taxon>
    </lineage>
</organism>
<name>A0A7M1S5N2_9BACT</name>
<sequence length="141" mass="16870">MGYSSWFRQHGEKHRKIMEKLTHMSDEEVIAYFRFENMVIHEPDFCPLYKENRKCHETDLLNCYLCACPNFRFDDSGFREREGKTLYSYCSIDSEDGSVFESKEALHQNCSACTVPHHEAYIRKHFKRDWFAIMKRVPPKS</sequence>
<dbReference type="KEGG" id="sinu:IMZ28_03965"/>
<evidence type="ECO:0000313" key="2">
    <source>
        <dbReference type="Proteomes" id="UP000595074"/>
    </source>
</evidence>
<gene>
    <name evidence="1" type="ORF">IMZ28_03965</name>
</gene>
<accession>A0A7M1S5N2</accession>